<dbReference type="CTD" id="4508"/>
<dbReference type="AlphaFoldDB" id="A0A1W5WVE5"/>
<dbReference type="GO" id="GO:0005743">
    <property type="term" value="C:mitochondrial inner membrane"/>
    <property type="evidence" value="ECO:0007669"/>
    <property type="project" value="UniProtKB-SubCell"/>
</dbReference>
<protein>
    <recommendedName>
        <fullName evidence="11">ATP synthase subunit a</fullName>
    </recommendedName>
</protein>
<reference evidence="13" key="1">
    <citation type="submission" date="2016-11" db="EMBL/GenBank/DDBJ databases">
        <title>Mixed transmission modes and dynamic genome evolution in an obligate animal-bacterial symbiosis.</title>
        <authorList>
            <person name="Russell S.L."/>
            <person name="Corbett-Detig R.B."/>
            <person name="Cavanaugh C.M."/>
        </authorList>
    </citation>
    <scope>NUCLEOTIDE SEQUENCE</scope>
    <source>
        <tissue evidence="13">Gill</tissue>
    </source>
</reference>
<dbReference type="InterPro" id="IPR000568">
    <property type="entry name" value="ATP_synth_F0_asu"/>
</dbReference>
<sequence>MVDIFSSFDDHNMVFMSFVMILWLGTLWILMLFMMKYWVGHSRWTILMNSPKQIIFSQVFRSFGKNLGGFVNVIVGLFMFLLVTNLLGLFPYVFSSTSHLAVTFSLAFPFWFSLLLSGFVNNMYAFAAGLLPSGAPVVLNPFLVLVESLSICMRPITLSIRLTANMGAGHVILGLLGTYLSSGIFSYPLLVTLLLVFVQVVYFVFEFGVSLIQGYVFSLLLTLYADEHTH</sequence>
<evidence type="ECO:0000256" key="4">
    <source>
        <dbReference type="ARBA" id="ARBA00022547"/>
    </source>
</evidence>
<evidence type="ECO:0000256" key="3">
    <source>
        <dbReference type="ARBA" id="ARBA00022448"/>
    </source>
</evidence>
<keyword evidence="5 12" id="KW-0812">Transmembrane</keyword>
<accession>A0A1W5WVE5</accession>
<dbReference type="EMBL" id="KY244081">
    <property type="protein sequence ID" value="ARH10777.1"/>
    <property type="molecule type" value="Genomic_DNA"/>
</dbReference>
<evidence type="ECO:0000256" key="8">
    <source>
        <dbReference type="ARBA" id="ARBA00023065"/>
    </source>
</evidence>
<keyword evidence="4" id="KW-0138">CF(0)</keyword>
<keyword evidence="13" id="KW-0496">Mitochondrion</keyword>
<organism evidence="13">
    <name type="scientific">Solemya velesiana</name>
    <dbReference type="NCBI Taxonomy" id="395966"/>
    <lineage>
        <taxon>Eukaryota</taxon>
        <taxon>Metazoa</taxon>
        <taxon>Spiralia</taxon>
        <taxon>Lophotrochozoa</taxon>
        <taxon>Mollusca</taxon>
        <taxon>Bivalvia</taxon>
        <taxon>Protobranchia</taxon>
        <taxon>Solemyida</taxon>
        <taxon>Solemyoidea</taxon>
        <taxon>Solemyidae</taxon>
        <taxon>Solemya</taxon>
    </lineage>
</organism>
<keyword evidence="3" id="KW-0813">Transport</keyword>
<dbReference type="SUPFAM" id="SSF81336">
    <property type="entry name" value="F1F0 ATP synthase subunit A"/>
    <property type="match status" value="1"/>
</dbReference>
<feature type="transmembrane region" description="Helical" evidence="12">
    <location>
        <begin position="158"/>
        <end position="179"/>
    </location>
</feature>
<feature type="transmembrane region" description="Helical" evidence="12">
    <location>
        <begin position="126"/>
        <end position="146"/>
    </location>
</feature>
<evidence type="ECO:0000256" key="7">
    <source>
        <dbReference type="ARBA" id="ARBA00022989"/>
    </source>
</evidence>
<evidence type="ECO:0000256" key="6">
    <source>
        <dbReference type="ARBA" id="ARBA00022781"/>
    </source>
</evidence>
<dbReference type="Gene3D" id="1.20.120.220">
    <property type="entry name" value="ATP synthase, F0 complex, subunit A"/>
    <property type="match status" value="1"/>
</dbReference>
<geneLocation type="mitochondrion" evidence="13"/>
<evidence type="ECO:0000313" key="13">
    <source>
        <dbReference type="EMBL" id="ARH10777.1"/>
    </source>
</evidence>
<evidence type="ECO:0000256" key="2">
    <source>
        <dbReference type="ARBA" id="ARBA00006810"/>
    </source>
</evidence>
<keyword evidence="7 12" id="KW-1133">Transmembrane helix</keyword>
<dbReference type="PANTHER" id="PTHR11410">
    <property type="entry name" value="ATP SYNTHASE SUBUNIT A"/>
    <property type="match status" value="1"/>
</dbReference>
<feature type="transmembrane region" description="Helical" evidence="12">
    <location>
        <begin position="12"/>
        <end position="39"/>
    </location>
</feature>
<feature type="transmembrane region" description="Helical" evidence="12">
    <location>
        <begin position="70"/>
        <end position="93"/>
    </location>
</feature>
<evidence type="ECO:0000256" key="1">
    <source>
        <dbReference type="ARBA" id="ARBA00004141"/>
    </source>
</evidence>
<gene>
    <name evidence="13" type="primary">ATP6</name>
</gene>
<dbReference type="InterPro" id="IPR045083">
    <property type="entry name" value="ATP_synth_F0_asu_bact/mt"/>
</dbReference>
<dbReference type="GO" id="GO:0046933">
    <property type="term" value="F:proton-transporting ATP synthase activity, rotational mechanism"/>
    <property type="evidence" value="ECO:0007669"/>
    <property type="project" value="TreeGrafter"/>
</dbReference>
<dbReference type="PROSITE" id="PS00449">
    <property type="entry name" value="ATPASE_A"/>
    <property type="match status" value="1"/>
</dbReference>
<dbReference type="PRINTS" id="PR00123">
    <property type="entry name" value="ATPASEA"/>
</dbReference>
<dbReference type="CDD" id="cd00310">
    <property type="entry name" value="ATP-synt_Fo_a_6"/>
    <property type="match status" value="1"/>
</dbReference>
<evidence type="ECO:0000256" key="11">
    <source>
        <dbReference type="RuleBase" id="RU004450"/>
    </source>
</evidence>
<keyword evidence="8" id="KW-0406">Ion transport</keyword>
<dbReference type="Pfam" id="PF00119">
    <property type="entry name" value="ATP-synt_A"/>
    <property type="match status" value="1"/>
</dbReference>
<keyword evidence="10" id="KW-0066">ATP synthesis</keyword>
<feature type="transmembrane region" description="Helical" evidence="12">
    <location>
        <begin position="100"/>
        <end position="120"/>
    </location>
</feature>
<evidence type="ECO:0000256" key="9">
    <source>
        <dbReference type="ARBA" id="ARBA00023136"/>
    </source>
</evidence>
<dbReference type="InterPro" id="IPR023011">
    <property type="entry name" value="ATP_synth_F0_asu_AS"/>
</dbReference>
<evidence type="ECO:0000256" key="5">
    <source>
        <dbReference type="ARBA" id="ARBA00022692"/>
    </source>
</evidence>
<dbReference type="InterPro" id="IPR035908">
    <property type="entry name" value="F0_ATP_A_sf"/>
</dbReference>
<name>A0A1W5WVE5_9BIVA</name>
<dbReference type="NCBIfam" id="TIGR01131">
    <property type="entry name" value="ATP_synt_6_or_A"/>
    <property type="match status" value="1"/>
</dbReference>
<evidence type="ECO:0000256" key="10">
    <source>
        <dbReference type="ARBA" id="ARBA00023310"/>
    </source>
</evidence>
<comment type="subcellular location">
    <subcellularLocation>
        <location evidence="1">Membrane</location>
        <topology evidence="1">Multi-pass membrane protein</topology>
    </subcellularLocation>
    <subcellularLocation>
        <location evidence="11">Mitochondrion inner membrane</location>
        <topology evidence="11">Multi-pass membrane protein</topology>
    </subcellularLocation>
</comment>
<proteinExistence type="inferred from homology"/>
<dbReference type="GeneID" id="32956148"/>
<dbReference type="RefSeq" id="YP_009378345.1">
    <property type="nucleotide sequence ID" value="NC_034906.1"/>
</dbReference>
<keyword evidence="9 12" id="KW-0472">Membrane</keyword>
<comment type="similarity">
    <text evidence="2">Belongs to the ATPase A chain family.</text>
</comment>
<keyword evidence="6" id="KW-0375">Hydrogen ion transport</keyword>
<dbReference type="GO" id="GO:0045259">
    <property type="term" value="C:proton-transporting ATP synthase complex"/>
    <property type="evidence" value="ECO:0007669"/>
    <property type="project" value="UniProtKB-KW"/>
</dbReference>
<evidence type="ECO:0000256" key="12">
    <source>
        <dbReference type="SAM" id="Phobius"/>
    </source>
</evidence>
<dbReference type="PANTHER" id="PTHR11410:SF0">
    <property type="entry name" value="ATP SYNTHASE SUBUNIT A"/>
    <property type="match status" value="1"/>
</dbReference>